<dbReference type="EMBL" id="BSOA01000010">
    <property type="protein sequence ID" value="GLQ87713.1"/>
    <property type="molecule type" value="Genomic_DNA"/>
</dbReference>
<keyword evidence="2" id="KW-1185">Reference proteome</keyword>
<comment type="caution">
    <text evidence="1">The sequence shown here is derived from an EMBL/GenBank/DDBJ whole genome shotgun (WGS) entry which is preliminary data.</text>
</comment>
<proteinExistence type="predicted"/>
<organism evidence="1 2">
    <name type="scientific">Dyella flagellata</name>
    <dbReference type="NCBI Taxonomy" id="1867833"/>
    <lineage>
        <taxon>Bacteria</taxon>
        <taxon>Pseudomonadati</taxon>
        <taxon>Pseudomonadota</taxon>
        <taxon>Gammaproteobacteria</taxon>
        <taxon>Lysobacterales</taxon>
        <taxon>Rhodanobacteraceae</taxon>
        <taxon>Dyella</taxon>
    </lineage>
</organism>
<evidence type="ECO:0000313" key="1">
    <source>
        <dbReference type="EMBL" id="GLQ87713.1"/>
    </source>
</evidence>
<name>A0ABQ5X9H3_9GAMM</name>
<reference evidence="2" key="1">
    <citation type="journal article" date="2019" name="Int. J. Syst. Evol. Microbiol.">
        <title>The Global Catalogue of Microorganisms (GCM) 10K type strain sequencing project: providing services to taxonomists for standard genome sequencing and annotation.</title>
        <authorList>
            <consortium name="The Broad Institute Genomics Platform"/>
            <consortium name="The Broad Institute Genome Sequencing Center for Infectious Disease"/>
            <person name="Wu L."/>
            <person name="Ma J."/>
        </authorList>
    </citation>
    <scope>NUCLEOTIDE SEQUENCE [LARGE SCALE GENOMIC DNA]</scope>
    <source>
        <strain evidence="2">NBRC 111981</strain>
    </source>
</reference>
<accession>A0ABQ5X9H3</accession>
<gene>
    <name evidence="1" type="ORF">GCM10007898_12800</name>
</gene>
<protein>
    <submittedName>
        <fullName evidence="1">Uncharacterized protein</fullName>
    </submittedName>
</protein>
<evidence type="ECO:0000313" key="2">
    <source>
        <dbReference type="Proteomes" id="UP001156627"/>
    </source>
</evidence>
<dbReference type="Proteomes" id="UP001156627">
    <property type="component" value="Unassembled WGS sequence"/>
</dbReference>
<sequence>MNNIVITVNMNISIDEYMPIAPPLGVPAAASKLMDDFLIKLKKQDNKCDIIINNNDS</sequence>